<dbReference type="EMBL" id="BQNB010008698">
    <property type="protein sequence ID" value="GJS53041.1"/>
    <property type="molecule type" value="Genomic_DNA"/>
</dbReference>
<evidence type="ECO:0000259" key="1">
    <source>
        <dbReference type="Pfam" id="PF25597"/>
    </source>
</evidence>
<proteinExistence type="predicted"/>
<accession>A0ABQ4WK94</accession>
<protein>
    <recommendedName>
        <fullName evidence="1">Retroviral polymerase SH3-like domain-containing protein</fullName>
    </recommendedName>
</protein>
<keyword evidence="3" id="KW-1185">Reference proteome</keyword>
<dbReference type="InterPro" id="IPR057670">
    <property type="entry name" value="SH3_retrovirus"/>
</dbReference>
<sequence>MHPHLLSSVHLLKFSKRSSSKPYAKWCLLFPRSSATIASVENVIPNKGYLLGYSTTSKAFRVYNKRTKRVEENPHINFLEDQPNVTGTGPNWMFDLNFLTNSMNYIPVSVENQVNVDAGIPCSDIWLGTDVPVEKVRFKDQLDRLSAQSVGSSNTDVLDLPMLAVHYRNVQSNHTVSVERNPNGWEGLCIASLAVLSAGGTTFGTSFELDSSLACGREFQF</sequence>
<reference evidence="2" key="2">
    <citation type="submission" date="2022-01" db="EMBL/GenBank/DDBJ databases">
        <authorList>
            <person name="Yamashiro T."/>
            <person name="Shiraishi A."/>
            <person name="Satake H."/>
            <person name="Nakayama K."/>
        </authorList>
    </citation>
    <scope>NUCLEOTIDE SEQUENCE</scope>
</reference>
<feature type="domain" description="Retroviral polymerase SH3-like" evidence="1">
    <location>
        <begin position="47"/>
        <end position="83"/>
    </location>
</feature>
<organism evidence="2 3">
    <name type="scientific">Tanacetum coccineum</name>
    <dbReference type="NCBI Taxonomy" id="301880"/>
    <lineage>
        <taxon>Eukaryota</taxon>
        <taxon>Viridiplantae</taxon>
        <taxon>Streptophyta</taxon>
        <taxon>Embryophyta</taxon>
        <taxon>Tracheophyta</taxon>
        <taxon>Spermatophyta</taxon>
        <taxon>Magnoliopsida</taxon>
        <taxon>eudicotyledons</taxon>
        <taxon>Gunneridae</taxon>
        <taxon>Pentapetalae</taxon>
        <taxon>asterids</taxon>
        <taxon>campanulids</taxon>
        <taxon>Asterales</taxon>
        <taxon>Asteraceae</taxon>
        <taxon>Asteroideae</taxon>
        <taxon>Anthemideae</taxon>
        <taxon>Anthemidinae</taxon>
        <taxon>Tanacetum</taxon>
    </lineage>
</organism>
<gene>
    <name evidence="2" type="ORF">Tco_0626403</name>
</gene>
<comment type="caution">
    <text evidence="2">The sequence shown here is derived from an EMBL/GenBank/DDBJ whole genome shotgun (WGS) entry which is preliminary data.</text>
</comment>
<evidence type="ECO:0000313" key="3">
    <source>
        <dbReference type="Proteomes" id="UP001151760"/>
    </source>
</evidence>
<name>A0ABQ4WK94_9ASTR</name>
<dbReference type="Pfam" id="PF25597">
    <property type="entry name" value="SH3_retrovirus"/>
    <property type="match status" value="1"/>
</dbReference>
<evidence type="ECO:0000313" key="2">
    <source>
        <dbReference type="EMBL" id="GJS53041.1"/>
    </source>
</evidence>
<reference evidence="2" key="1">
    <citation type="journal article" date="2022" name="Int. J. Mol. Sci.">
        <title>Draft Genome of Tanacetum Coccineum: Genomic Comparison of Closely Related Tanacetum-Family Plants.</title>
        <authorList>
            <person name="Yamashiro T."/>
            <person name="Shiraishi A."/>
            <person name="Nakayama K."/>
            <person name="Satake H."/>
        </authorList>
    </citation>
    <scope>NUCLEOTIDE SEQUENCE</scope>
</reference>
<dbReference type="Proteomes" id="UP001151760">
    <property type="component" value="Unassembled WGS sequence"/>
</dbReference>